<feature type="binding site" evidence="8">
    <location>
        <position position="511"/>
    </location>
    <ligand>
        <name>Mn(2+)</name>
        <dbReference type="ChEBI" id="CHEBI:29035"/>
    </ligand>
</feature>
<dbReference type="EC" id="3.1.6.-" evidence="11"/>
<reference evidence="11" key="1">
    <citation type="submission" date="2011-01" db="EMBL/GenBank/DDBJ databases">
        <authorList>
            <person name="Muzny D."/>
            <person name="Qin X."/>
            <person name="Buhay C."/>
            <person name="Dugan-Rocha S."/>
            <person name="Ding Y."/>
            <person name="Chen G."/>
            <person name="Hawes A."/>
            <person name="Holder M."/>
            <person name="Jhangiani S."/>
            <person name="Johnson A."/>
            <person name="Khan Z."/>
            <person name="Li Z."/>
            <person name="Liu W."/>
            <person name="Liu X."/>
            <person name="Perez L."/>
            <person name="Shen H."/>
            <person name="Wang Q."/>
            <person name="Watt J."/>
            <person name="Xi L."/>
            <person name="Xin Y."/>
            <person name="Zhou J."/>
            <person name="Deng J."/>
            <person name="Jiang H."/>
            <person name="Liu Y."/>
            <person name="Qu J."/>
            <person name="Song X.-Z."/>
            <person name="Zhang L."/>
            <person name="Villasana D."/>
            <person name="Johnson A."/>
            <person name="Liu J."/>
            <person name="Liyanage D."/>
            <person name="Lorensuhewa L."/>
            <person name="Robinson T."/>
            <person name="Song A."/>
            <person name="Song B.-B."/>
            <person name="Dinh H."/>
            <person name="Thornton R."/>
            <person name="Coyle M."/>
            <person name="Francisco L."/>
            <person name="Jackson L."/>
            <person name="Javaid M."/>
            <person name="Korchina V."/>
            <person name="Kovar C."/>
            <person name="Mata R."/>
            <person name="Mathew T."/>
            <person name="Ngo R."/>
            <person name="Nguyen L."/>
            <person name="Nguyen N."/>
            <person name="Okwuonu G."/>
            <person name="Ongeri F."/>
            <person name="Pham C."/>
            <person name="Simmons D."/>
            <person name="Wilczek-Boney K."/>
            <person name="Hale W."/>
            <person name="Jakkamsetti A."/>
            <person name="Pham P."/>
            <person name="Ruth R."/>
            <person name="San Lucas F."/>
            <person name="Warren J."/>
            <person name="Zhang J."/>
            <person name="Zhao Z."/>
            <person name="Zhou C."/>
            <person name="Zhu D."/>
            <person name="Lee S."/>
            <person name="Bess C."/>
            <person name="Blankenburg K."/>
            <person name="Forbes L."/>
            <person name="Fu Q."/>
            <person name="Gubbala S."/>
            <person name="Hirani K."/>
            <person name="Jayaseelan J.C."/>
            <person name="Lara F."/>
            <person name="Munidasa M."/>
            <person name="Palculict T."/>
            <person name="Patil S."/>
            <person name="Pu L.-L."/>
            <person name="Saada N."/>
            <person name="Tang L."/>
            <person name="Weissenberger G."/>
            <person name="Zhu Y."/>
            <person name="Hemphill L."/>
            <person name="Shang Y."/>
            <person name="Youmans B."/>
            <person name="Ayvaz T."/>
            <person name="Ross M."/>
            <person name="Santibanez J."/>
            <person name="Aqrawi P."/>
            <person name="Gross S."/>
            <person name="Joshi V."/>
            <person name="Fowler G."/>
            <person name="Nazareth L."/>
            <person name="Reid J."/>
            <person name="Worley K."/>
            <person name="Petrosino J."/>
            <person name="Highlander S."/>
            <person name="Gibbs R."/>
        </authorList>
    </citation>
    <scope>NUCLEOTIDE SEQUENCE [LARGE SCALE GENOMIC DNA]</scope>
    <source>
        <strain evidence="11">ATCC 33269</strain>
    </source>
</reference>
<evidence type="ECO:0000256" key="4">
    <source>
        <dbReference type="ARBA" id="ARBA00022989"/>
    </source>
</evidence>
<feature type="domain" description="Sulfatase N-terminal" evidence="10">
    <location>
        <begin position="282"/>
        <end position="565"/>
    </location>
</feature>
<organism evidence="11 12">
    <name type="scientific">Hoylesella oralis ATCC 33269</name>
    <dbReference type="NCBI Taxonomy" id="873533"/>
    <lineage>
        <taxon>Bacteria</taxon>
        <taxon>Pseudomonadati</taxon>
        <taxon>Bacteroidota</taxon>
        <taxon>Bacteroidia</taxon>
        <taxon>Bacteroidales</taxon>
        <taxon>Prevotellaceae</taxon>
        <taxon>Hoylesella</taxon>
    </lineage>
</organism>
<evidence type="ECO:0000256" key="2">
    <source>
        <dbReference type="ARBA" id="ARBA00022475"/>
    </source>
</evidence>
<evidence type="ECO:0000313" key="12">
    <source>
        <dbReference type="Proteomes" id="UP000005580"/>
    </source>
</evidence>
<feature type="binding site" evidence="8">
    <location>
        <position position="290"/>
    </location>
    <ligand>
        <name>Mn(2+)</name>
        <dbReference type="ChEBI" id="CHEBI:29035"/>
    </ligand>
</feature>
<dbReference type="GO" id="GO:0005886">
    <property type="term" value="C:plasma membrane"/>
    <property type="evidence" value="ECO:0007669"/>
    <property type="project" value="UniProtKB-SubCell"/>
</dbReference>
<dbReference type="AlphaFoldDB" id="E7RMI2"/>
<keyword evidence="12" id="KW-1185">Reference proteome</keyword>
<evidence type="ECO:0000256" key="1">
    <source>
        <dbReference type="ARBA" id="ARBA00004651"/>
    </source>
</evidence>
<dbReference type="InterPro" id="IPR000917">
    <property type="entry name" value="Sulfatase_N"/>
</dbReference>
<evidence type="ECO:0000256" key="9">
    <source>
        <dbReference type="SAM" id="Phobius"/>
    </source>
</evidence>
<feature type="transmembrane region" description="Helical" evidence="9">
    <location>
        <begin position="185"/>
        <end position="205"/>
    </location>
</feature>
<dbReference type="PANTHER" id="PTHR47371">
    <property type="entry name" value="LIPOTEICHOIC ACID SYNTHASE"/>
    <property type="match status" value="1"/>
</dbReference>
<dbReference type="InterPro" id="IPR012160">
    <property type="entry name" value="LtaS-like"/>
</dbReference>
<comment type="subcellular location">
    <subcellularLocation>
        <location evidence="1">Cell membrane</location>
        <topology evidence="1">Multi-pass membrane protein</topology>
    </subcellularLocation>
</comment>
<keyword evidence="7" id="KW-0464">Manganese</keyword>
<evidence type="ECO:0000256" key="6">
    <source>
        <dbReference type="PIRSR" id="PIRSR005091-1"/>
    </source>
</evidence>
<dbReference type="InterPro" id="IPR017850">
    <property type="entry name" value="Alkaline_phosphatase_core_sf"/>
</dbReference>
<dbReference type="Proteomes" id="UP000005580">
    <property type="component" value="Unassembled WGS sequence"/>
</dbReference>
<sequence length="657" mass="74856">MKKNKINILDTPFAPFIALIINLFIAFALYIIARIEFLLENYSYFSTDMSIGHLLKLFGGGYMFDRSAIVYTNSLYIVMMLFPLWLKETPAYHKICKWVFVVVNSITLVINLCDSVYFPYTLRRTTTSVFSEFKNENNLADVFWGELIVHWYLVLLAAILIFLMWKLYVTPKVRSSLFHTAKQRILYSVLLFVLLAAITPLGVGACRGGLGTGIRPITISNANQYADRPTECALVLNTPFALIRTIGKDVFTVPDYYKSEKELSSVFTPIHHPQPTHAFKKKNVVVLIVESFGREYIGALNKELEGGKYKGYTPNVDKLISQSATYKYSYCNGRKSIDGMPSVLCGIPMFVEPFVLTPQSMNTYTSMAGILAKEGYHTAFFHGANRGSMGFLAFANKTGFQQYYGRQDYDADPRFGGDDDFDGHWGIWDEPFLQYYCTKMSEMKQPFMTAVFTVTSHTPYIIPDKYKDVFPEEGIIMHKCIRYTDMAIGKFFEKAALQPWFKNTIFVLTSDHTNLSDHAQYQTDIGGFCSPIVIFDPSGEVKAGMRNGIAQQIDILPTVLSILGYGKPFLSFGCDLMTTPMEETYAVNYLNGIYQYVKYGYVLQFDGKKTKAVYSLKDLLMKHDLKGKVKEQAQMEKEVKAIIQQYMYRMVNDKLMP</sequence>
<evidence type="ECO:0000256" key="7">
    <source>
        <dbReference type="PIRSR" id="PIRSR005091-2"/>
    </source>
</evidence>
<name>E7RMI2_9BACT</name>
<evidence type="ECO:0000256" key="3">
    <source>
        <dbReference type="ARBA" id="ARBA00022692"/>
    </source>
</evidence>
<feature type="transmembrane region" description="Helical" evidence="9">
    <location>
        <begin position="142"/>
        <end position="165"/>
    </location>
</feature>
<dbReference type="STRING" id="28134.SAMN05444288_0528"/>
<keyword evidence="7" id="KW-0479">Metal-binding</keyword>
<feature type="active site" evidence="6">
    <location>
        <position position="336"/>
    </location>
</feature>
<dbReference type="Pfam" id="PF00884">
    <property type="entry name" value="Sulfatase"/>
    <property type="match status" value="1"/>
</dbReference>
<feature type="transmembrane region" description="Helical" evidence="9">
    <location>
        <begin position="68"/>
        <end position="86"/>
    </location>
</feature>
<dbReference type="RefSeq" id="WP_004369021.1">
    <property type="nucleotide sequence ID" value="NZ_GL833119.1"/>
</dbReference>
<gene>
    <name evidence="11" type="ORF">HMPREF0663_10332</name>
</gene>
<dbReference type="CDD" id="cd16015">
    <property type="entry name" value="LTA_synthase"/>
    <property type="match status" value="1"/>
</dbReference>
<evidence type="ECO:0000313" key="11">
    <source>
        <dbReference type="EMBL" id="EFZ37963.1"/>
    </source>
</evidence>
<evidence type="ECO:0000259" key="10">
    <source>
        <dbReference type="Pfam" id="PF00884"/>
    </source>
</evidence>
<dbReference type="Gene3D" id="3.40.720.10">
    <property type="entry name" value="Alkaline Phosphatase, subunit A"/>
    <property type="match status" value="1"/>
</dbReference>
<dbReference type="PANTHER" id="PTHR47371:SF3">
    <property type="entry name" value="PHOSPHOGLYCEROL TRANSFERASE I"/>
    <property type="match status" value="1"/>
</dbReference>
<evidence type="ECO:0000256" key="8">
    <source>
        <dbReference type="PIRSR" id="PIRSR005091-3"/>
    </source>
</evidence>
<dbReference type="eggNOG" id="COG1368">
    <property type="taxonomic scope" value="Bacteria"/>
</dbReference>
<dbReference type="EMBL" id="AEPE02000002">
    <property type="protein sequence ID" value="EFZ37963.1"/>
    <property type="molecule type" value="Genomic_DNA"/>
</dbReference>
<dbReference type="HOGENOM" id="CLU_014653_3_1_10"/>
<keyword evidence="5 9" id="KW-0472">Membrane</keyword>
<dbReference type="GO" id="GO:0046872">
    <property type="term" value="F:metal ion binding"/>
    <property type="evidence" value="ECO:0007669"/>
    <property type="project" value="UniProtKB-KW"/>
</dbReference>
<evidence type="ECO:0000256" key="5">
    <source>
        <dbReference type="ARBA" id="ARBA00023136"/>
    </source>
</evidence>
<feature type="binding site" evidence="8">
    <location>
        <position position="512"/>
    </location>
    <ligand>
        <name>Mn(2+)</name>
        <dbReference type="ChEBI" id="CHEBI:29035"/>
    </ligand>
</feature>
<dbReference type="GO" id="GO:0016787">
    <property type="term" value="F:hydrolase activity"/>
    <property type="evidence" value="ECO:0007669"/>
    <property type="project" value="UniProtKB-KW"/>
</dbReference>
<keyword evidence="3 9" id="KW-0812">Transmembrane</keyword>
<dbReference type="PIRSF" id="PIRSF005091">
    <property type="entry name" value="Mmb_sulf_HI1246"/>
    <property type="match status" value="1"/>
</dbReference>
<dbReference type="Gene3D" id="3.30.1120.80">
    <property type="match status" value="1"/>
</dbReference>
<feature type="transmembrane region" description="Helical" evidence="9">
    <location>
        <begin position="12"/>
        <end position="33"/>
    </location>
</feature>
<dbReference type="InterPro" id="IPR050448">
    <property type="entry name" value="OpgB/LTA_synthase_biosynth"/>
</dbReference>
<feature type="transmembrane region" description="Helical" evidence="9">
    <location>
        <begin position="98"/>
        <end position="122"/>
    </location>
</feature>
<keyword evidence="2" id="KW-1003">Cell membrane</keyword>
<feature type="binding site" evidence="7">
    <location>
        <position position="457"/>
    </location>
    <ligand>
        <name>substrate</name>
    </ligand>
</feature>
<comment type="caution">
    <text evidence="11">The sequence shown here is derived from an EMBL/GenBank/DDBJ whole genome shotgun (WGS) entry which is preliminary data.</text>
</comment>
<protein>
    <submittedName>
        <fullName evidence="11">Arylsulfatase</fullName>
        <ecNumber evidence="11">3.1.6.-</ecNumber>
    </submittedName>
</protein>
<keyword evidence="4 9" id="KW-1133">Transmembrane helix</keyword>
<proteinExistence type="predicted"/>
<keyword evidence="11" id="KW-0378">Hydrolase</keyword>
<dbReference type="SUPFAM" id="SSF53649">
    <property type="entry name" value="Alkaline phosphatase-like"/>
    <property type="match status" value="1"/>
</dbReference>
<accession>E7RMI2</accession>